<accession>A0A4U5P8W2</accession>
<evidence type="ECO:0000313" key="1">
    <source>
        <dbReference type="EMBL" id="TKR92719.1"/>
    </source>
</evidence>
<evidence type="ECO:0000313" key="2">
    <source>
        <dbReference type="Proteomes" id="UP000298663"/>
    </source>
</evidence>
<dbReference type="AlphaFoldDB" id="A0A4U5P8W2"/>
<name>A0A4U5P8W2_STECR</name>
<sequence length="75" mass="8560">MLSRSGQSDCTLKRSLRLWNEVQGSVYQCDYDEKRDGERGEDPRDYLGPAREFVGAVFIVGIDDFDKNDDAARLN</sequence>
<protein>
    <submittedName>
        <fullName evidence="1">Uncharacterized protein</fullName>
    </submittedName>
</protein>
<organism evidence="1 2">
    <name type="scientific">Steinernema carpocapsae</name>
    <name type="common">Entomopathogenic nematode</name>
    <dbReference type="NCBI Taxonomy" id="34508"/>
    <lineage>
        <taxon>Eukaryota</taxon>
        <taxon>Metazoa</taxon>
        <taxon>Ecdysozoa</taxon>
        <taxon>Nematoda</taxon>
        <taxon>Chromadorea</taxon>
        <taxon>Rhabditida</taxon>
        <taxon>Tylenchina</taxon>
        <taxon>Panagrolaimomorpha</taxon>
        <taxon>Strongyloidoidea</taxon>
        <taxon>Steinernematidae</taxon>
        <taxon>Steinernema</taxon>
    </lineage>
</organism>
<dbReference type="Proteomes" id="UP000298663">
    <property type="component" value="Unassembled WGS sequence"/>
</dbReference>
<gene>
    <name evidence="1" type="ORF">L596_007316</name>
</gene>
<dbReference type="EMBL" id="AZBU02000002">
    <property type="protein sequence ID" value="TKR92719.1"/>
    <property type="molecule type" value="Genomic_DNA"/>
</dbReference>
<comment type="caution">
    <text evidence="1">The sequence shown here is derived from an EMBL/GenBank/DDBJ whole genome shotgun (WGS) entry which is preliminary data.</text>
</comment>
<proteinExistence type="predicted"/>
<keyword evidence="2" id="KW-1185">Reference proteome</keyword>
<reference evidence="1 2" key="2">
    <citation type="journal article" date="2019" name="G3 (Bethesda)">
        <title>Hybrid Assembly of the Genome of the Entomopathogenic Nematode Steinernema carpocapsae Identifies the X-Chromosome.</title>
        <authorList>
            <person name="Serra L."/>
            <person name="Macchietto M."/>
            <person name="Macias-Munoz A."/>
            <person name="McGill C.J."/>
            <person name="Rodriguez I.M."/>
            <person name="Rodriguez B."/>
            <person name="Murad R."/>
            <person name="Mortazavi A."/>
        </authorList>
    </citation>
    <scope>NUCLEOTIDE SEQUENCE [LARGE SCALE GENOMIC DNA]</scope>
    <source>
        <strain evidence="1 2">ALL</strain>
    </source>
</reference>
<reference evidence="1 2" key="1">
    <citation type="journal article" date="2015" name="Genome Biol.">
        <title>Comparative genomics of Steinernema reveals deeply conserved gene regulatory networks.</title>
        <authorList>
            <person name="Dillman A.R."/>
            <person name="Macchietto M."/>
            <person name="Porter C.F."/>
            <person name="Rogers A."/>
            <person name="Williams B."/>
            <person name="Antoshechkin I."/>
            <person name="Lee M.M."/>
            <person name="Goodwin Z."/>
            <person name="Lu X."/>
            <person name="Lewis E.E."/>
            <person name="Goodrich-Blair H."/>
            <person name="Stock S.P."/>
            <person name="Adams B.J."/>
            <person name="Sternberg P.W."/>
            <person name="Mortazavi A."/>
        </authorList>
    </citation>
    <scope>NUCLEOTIDE SEQUENCE [LARGE SCALE GENOMIC DNA]</scope>
    <source>
        <strain evidence="1 2">ALL</strain>
    </source>
</reference>